<reference evidence="14" key="1">
    <citation type="submission" date="2020-11" db="EMBL/GenBank/DDBJ databases">
        <authorList>
            <person name="Tran Van P."/>
        </authorList>
    </citation>
    <scope>NUCLEOTIDE SEQUENCE</scope>
</reference>
<evidence type="ECO:0000256" key="7">
    <source>
        <dbReference type="ARBA" id="ARBA00023053"/>
    </source>
</evidence>
<keyword evidence="11 12" id="KW-0407">Ion channel</keyword>
<evidence type="ECO:0000256" key="8">
    <source>
        <dbReference type="ARBA" id="ARBA00023065"/>
    </source>
</evidence>
<evidence type="ECO:0000256" key="13">
    <source>
        <dbReference type="SAM" id="Phobius"/>
    </source>
</evidence>
<evidence type="ECO:0000256" key="6">
    <source>
        <dbReference type="ARBA" id="ARBA00022989"/>
    </source>
</evidence>
<accession>A0A7R9AGH9</accession>
<evidence type="ECO:0000256" key="9">
    <source>
        <dbReference type="ARBA" id="ARBA00023136"/>
    </source>
</evidence>
<keyword evidence="15" id="KW-1185">Reference proteome</keyword>
<keyword evidence="5 12" id="KW-0812">Transmembrane</keyword>
<feature type="transmembrane region" description="Helical" evidence="13">
    <location>
        <begin position="464"/>
        <end position="487"/>
    </location>
</feature>
<dbReference type="Gene3D" id="1.10.287.770">
    <property type="entry name" value="YojJ-like"/>
    <property type="match status" value="1"/>
</dbReference>
<dbReference type="EMBL" id="CAJPEV010006620">
    <property type="protein sequence ID" value="CAG0904257.1"/>
    <property type="molecule type" value="Genomic_DNA"/>
</dbReference>
<dbReference type="AlphaFoldDB" id="A0A7R9AGH9"/>
<dbReference type="OrthoDB" id="6021021at2759"/>
<dbReference type="InterPro" id="IPR001873">
    <property type="entry name" value="ENaC"/>
</dbReference>
<protein>
    <submittedName>
        <fullName evidence="14">Uncharacterized protein</fullName>
    </submittedName>
</protein>
<evidence type="ECO:0000256" key="5">
    <source>
        <dbReference type="ARBA" id="ARBA00022692"/>
    </source>
</evidence>
<evidence type="ECO:0000313" key="15">
    <source>
        <dbReference type="Proteomes" id="UP000677054"/>
    </source>
</evidence>
<dbReference type="PRINTS" id="PR01078">
    <property type="entry name" value="AMINACHANNEL"/>
</dbReference>
<keyword evidence="8 12" id="KW-0406">Ion transport</keyword>
<dbReference type="GO" id="GO:0015280">
    <property type="term" value="F:ligand-gated sodium channel activity"/>
    <property type="evidence" value="ECO:0007669"/>
    <property type="project" value="TreeGrafter"/>
</dbReference>
<dbReference type="PANTHER" id="PTHR11690:SF1">
    <property type="entry name" value="DEGENERIN LIKE"/>
    <property type="match status" value="1"/>
</dbReference>
<evidence type="ECO:0000256" key="1">
    <source>
        <dbReference type="ARBA" id="ARBA00004141"/>
    </source>
</evidence>
<gene>
    <name evidence="14" type="ORF">DSTB1V02_LOCUS13515</name>
</gene>
<name>A0A7R9AGH9_9CRUS</name>
<evidence type="ECO:0000256" key="2">
    <source>
        <dbReference type="ARBA" id="ARBA00007193"/>
    </source>
</evidence>
<keyword evidence="9 13" id="KW-0472">Membrane</keyword>
<keyword evidence="3 12" id="KW-0813">Transport</keyword>
<evidence type="ECO:0000256" key="3">
    <source>
        <dbReference type="ARBA" id="ARBA00022448"/>
    </source>
</evidence>
<comment type="similarity">
    <text evidence="2 12">Belongs to the amiloride-sensitive sodium channel (TC 1.A.6) family.</text>
</comment>
<evidence type="ECO:0000256" key="10">
    <source>
        <dbReference type="ARBA" id="ARBA00023201"/>
    </source>
</evidence>
<keyword evidence="4 12" id="KW-0894">Sodium channel</keyword>
<proteinExistence type="inferred from homology"/>
<dbReference type="PANTHER" id="PTHR11690">
    <property type="entry name" value="AMILORIDE-SENSITIVE SODIUM CHANNEL-RELATED"/>
    <property type="match status" value="1"/>
</dbReference>
<evidence type="ECO:0000256" key="4">
    <source>
        <dbReference type="ARBA" id="ARBA00022461"/>
    </source>
</evidence>
<keyword evidence="7" id="KW-0915">Sodium</keyword>
<dbReference type="EMBL" id="LR906137">
    <property type="protein sequence ID" value="CAD7253768.1"/>
    <property type="molecule type" value="Genomic_DNA"/>
</dbReference>
<evidence type="ECO:0000256" key="12">
    <source>
        <dbReference type="RuleBase" id="RU000679"/>
    </source>
</evidence>
<dbReference type="GO" id="GO:0005886">
    <property type="term" value="C:plasma membrane"/>
    <property type="evidence" value="ECO:0007669"/>
    <property type="project" value="TreeGrafter"/>
</dbReference>
<comment type="subcellular location">
    <subcellularLocation>
        <location evidence="1">Membrane</location>
        <topology evidence="1">Multi-pass membrane protein</topology>
    </subcellularLocation>
</comment>
<feature type="transmembrane region" description="Helical" evidence="13">
    <location>
        <begin position="116"/>
        <end position="138"/>
    </location>
</feature>
<keyword evidence="6 13" id="KW-1133">Transmembrane helix</keyword>
<dbReference type="Pfam" id="PF00858">
    <property type="entry name" value="ASC"/>
    <property type="match status" value="1"/>
</dbReference>
<dbReference type="Proteomes" id="UP000677054">
    <property type="component" value="Unassembled WGS sequence"/>
</dbReference>
<evidence type="ECO:0000313" key="14">
    <source>
        <dbReference type="EMBL" id="CAD7253768.1"/>
    </source>
</evidence>
<organism evidence="14">
    <name type="scientific">Darwinula stevensoni</name>
    <dbReference type="NCBI Taxonomy" id="69355"/>
    <lineage>
        <taxon>Eukaryota</taxon>
        <taxon>Metazoa</taxon>
        <taxon>Ecdysozoa</taxon>
        <taxon>Arthropoda</taxon>
        <taxon>Crustacea</taxon>
        <taxon>Oligostraca</taxon>
        <taxon>Ostracoda</taxon>
        <taxon>Podocopa</taxon>
        <taxon>Podocopida</taxon>
        <taxon>Darwinulocopina</taxon>
        <taxon>Darwinuloidea</taxon>
        <taxon>Darwinulidae</taxon>
        <taxon>Darwinula</taxon>
    </lineage>
</organism>
<keyword evidence="10 12" id="KW-0739">Sodium transport</keyword>
<sequence>MHEGKQGIDIATFRQDEARSVAVLGEAVEGHCSFVAFGAVGRTSSTLPYQHIQSLHQMCSIQVESWVTEMATEEVSSLEPKGESKGDVMRIPYMGALRQWRKVSLPKDLRAKKIRLAFKAIVILISLVLALKQVIYLIEEYASFPTITLIDTETFQEVPAPAFTICPKPSLKASIQGNVDDRFSALKSASVSLTEVISHAPYDGLNFSKVPPVNGETIFHLANSNGSWSERTFWEVRDERKSPDIFKCFTLALKEKMPTATNNCGRNSRYFLFNFTSILNSKREKIPSQIDVYIHDRTEEFSNFGLLTIEHAFLFSNTTANIFIRSDIIRKLNKWTKPCTMDENHSYVRSRTDLPCFDPILLTKEVNHTYKRECRDRISSSVLLEKLESVRKDFMESESKMRTKCSCMKRCHRPNYYIFADPNPNCFEGSRSSRDAGSATLFFSFPSSRVPTFREMQKVNIVDLLSNIGGIVGVCLGVSIVTIFDLIDAVCSRIRCKLLSRRNAVIQDSKH</sequence>
<evidence type="ECO:0000256" key="11">
    <source>
        <dbReference type="ARBA" id="ARBA00023303"/>
    </source>
</evidence>